<comment type="caution">
    <text evidence="7">The sequence shown here is derived from an EMBL/GenBank/DDBJ whole genome shotgun (WGS) entry which is preliminary data.</text>
</comment>
<feature type="transmembrane region" description="Helical" evidence="5">
    <location>
        <begin position="89"/>
        <end position="107"/>
    </location>
</feature>
<keyword evidence="3 5" id="KW-1133">Transmembrane helix</keyword>
<evidence type="ECO:0000256" key="3">
    <source>
        <dbReference type="ARBA" id="ARBA00022989"/>
    </source>
</evidence>
<sequence>MREVPAARERVRADLWPILQQTCAATVAWLIARHLVHHHEPLFAPVAAVVALNASRGERGENAVRLLLGVVIGILMAEFWLTVLGNHGYGALAIATFTAMLIALLLGGERIVRAQAAVSAILAVATSNVEAGPERLIDALIGAGVALLMSQIVFPAEPIALLRRAEVTTLRALADALDLAALALRHRDHVLSDQEVLDRLRTAREELVELDQTRSRSTRIAGRSLIWRTRGAPALRESLSAGRLVLLGDSCLTLTRTAMDVHPGAVHPGPTMSDAVRALSRAVGELGLALGDLGTRRAAAAIALGVLRGPVEPGGGHDTYSSAVRVAVRRVAIDIMLFAGVDKDKVAEAERAGGETAQELDEHVPDPVKTVLSGLSRLSWLSRFRRRHPRPDR</sequence>
<evidence type="ECO:0000259" key="6">
    <source>
        <dbReference type="Pfam" id="PF13515"/>
    </source>
</evidence>
<proteinExistence type="predicted"/>
<feature type="domain" description="Integral membrane bound transporter" evidence="6">
    <location>
        <begin position="28"/>
        <end position="149"/>
    </location>
</feature>
<feature type="transmembrane region" description="Helical" evidence="5">
    <location>
        <begin position="63"/>
        <end position="83"/>
    </location>
</feature>
<name>A0ABW0XXW5_9ACTN</name>
<gene>
    <name evidence="7" type="ORF">ACFP2V_32080</name>
</gene>
<keyword evidence="8" id="KW-1185">Reference proteome</keyword>
<protein>
    <submittedName>
        <fullName evidence="7">Aromatic acid exporter family protein</fullName>
    </submittedName>
</protein>
<evidence type="ECO:0000256" key="2">
    <source>
        <dbReference type="ARBA" id="ARBA00022692"/>
    </source>
</evidence>
<evidence type="ECO:0000313" key="7">
    <source>
        <dbReference type="EMBL" id="MFC5674543.1"/>
    </source>
</evidence>
<evidence type="ECO:0000256" key="1">
    <source>
        <dbReference type="ARBA" id="ARBA00004141"/>
    </source>
</evidence>
<reference evidence="8" key="1">
    <citation type="journal article" date="2019" name="Int. J. Syst. Evol. Microbiol.">
        <title>The Global Catalogue of Microorganisms (GCM) 10K type strain sequencing project: providing services to taxonomists for standard genome sequencing and annotation.</title>
        <authorList>
            <consortium name="The Broad Institute Genomics Platform"/>
            <consortium name="The Broad Institute Genome Sequencing Center for Infectious Disease"/>
            <person name="Wu L."/>
            <person name="Ma J."/>
        </authorList>
    </citation>
    <scope>NUCLEOTIDE SEQUENCE [LARGE SCALE GENOMIC DNA]</scope>
    <source>
        <strain evidence="8">JCM 13852</strain>
    </source>
</reference>
<dbReference type="RefSeq" id="WP_381218792.1">
    <property type="nucleotide sequence ID" value="NZ_JBHSPC010000118.1"/>
</dbReference>
<comment type="subcellular location">
    <subcellularLocation>
        <location evidence="1">Membrane</location>
        <topology evidence="1">Multi-pass membrane protein</topology>
    </subcellularLocation>
</comment>
<evidence type="ECO:0000313" key="8">
    <source>
        <dbReference type="Proteomes" id="UP001596183"/>
    </source>
</evidence>
<evidence type="ECO:0000256" key="4">
    <source>
        <dbReference type="ARBA" id="ARBA00023136"/>
    </source>
</evidence>
<dbReference type="InterPro" id="IPR049453">
    <property type="entry name" value="Memb_transporter_dom"/>
</dbReference>
<dbReference type="EMBL" id="JBHSPC010000118">
    <property type="protein sequence ID" value="MFC5674543.1"/>
    <property type="molecule type" value="Genomic_DNA"/>
</dbReference>
<keyword evidence="2 5" id="KW-0812">Transmembrane</keyword>
<evidence type="ECO:0000256" key="5">
    <source>
        <dbReference type="SAM" id="Phobius"/>
    </source>
</evidence>
<accession>A0ABW0XXW5</accession>
<keyword evidence="4 5" id="KW-0472">Membrane</keyword>
<organism evidence="7 8">
    <name type="scientific">Streptomyces incanus</name>
    <dbReference type="NCBI Taxonomy" id="887453"/>
    <lineage>
        <taxon>Bacteria</taxon>
        <taxon>Bacillati</taxon>
        <taxon>Actinomycetota</taxon>
        <taxon>Actinomycetes</taxon>
        <taxon>Kitasatosporales</taxon>
        <taxon>Streptomycetaceae</taxon>
        <taxon>Streptomyces</taxon>
    </lineage>
</organism>
<dbReference type="Proteomes" id="UP001596183">
    <property type="component" value="Unassembled WGS sequence"/>
</dbReference>
<dbReference type="Pfam" id="PF13515">
    <property type="entry name" value="FUSC_2"/>
    <property type="match status" value="1"/>
</dbReference>